<comment type="caution">
    <text evidence="14">The sequence shown here is derived from an EMBL/GenBank/DDBJ whole genome shotgun (WGS) entry which is preliminary data.</text>
</comment>
<keyword evidence="6" id="KW-0963">Cytoplasm</keyword>
<evidence type="ECO:0000313" key="15">
    <source>
        <dbReference type="Proteomes" id="UP000326062"/>
    </source>
</evidence>
<keyword evidence="8" id="KW-0238">DNA-binding</keyword>
<evidence type="ECO:0000256" key="3">
    <source>
        <dbReference type="ARBA" id="ARBA00005902"/>
    </source>
</evidence>
<dbReference type="InterPro" id="IPR016068">
    <property type="entry name" value="Translin_N"/>
</dbReference>
<comment type="function">
    <text evidence="10">DNA-binding protein that specifically recognizes consensus sequences at the breakpoint junctions in chromosomal translocations, mostly involving immunoglobulin (Ig)/T-cell receptor gene segments. Seems to recognize single-stranded DNA ends generated by staggered breaks occurring at recombination hot spots.</text>
</comment>
<gene>
    <name evidence="14" type="ORF">FD755_019592</name>
</gene>
<protein>
    <recommendedName>
        <fullName evidence="5">Translin</fullName>
    </recommendedName>
    <alternativeName>
        <fullName evidence="12">Component 3 of promoter of RISC</fullName>
    </alternativeName>
</protein>
<evidence type="ECO:0000256" key="9">
    <source>
        <dbReference type="ARBA" id="ARBA00023242"/>
    </source>
</evidence>
<keyword evidence="9" id="KW-0539">Nucleus</keyword>
<dbReference type="InterPro" id="IPR033956">
    <property type="entry name" value="Translin"/>
</dbReference>
<organism evidence="14 15">
    <name type="scientific">Muntiacus reevesi</name>
    <name type="common">Reeves' muntjac</name>
    <name type="synonym">Cervus reevesi</name>
    <dbReference type="NCBI Taxonomy" id="9886"/>
    <lineage>
        <taxon>Eukaryota</taxon>
        <taxon>Metazoa</taxon>
        <taxon>Chordata</taxon>
        <taxon>Craniata</taxon>
        <taxon>Vertebrata</taxon>
        <taxon>Euteleostomi</taxon>
        <taxon>Mammalia</taxon>
        <taxon>Eutheria</taxon>
        <taxon>Laurasiatheria</taxon>
        <taxon>Artiodactyla</taxon>
        <taxon>Ruminantia</taxon>
        <taxon>Pecora</taxon>
        <taxon>Cervidae</taxon>
        <taxon>Muntiacinae</taxon>
        <taxon>Muntiacus</taxon>
    </lineage>
</organism>
<dbReference type="CDD" id="cd14819">
    <property type="entry name" value="Translin"/>
    <property type="match status" value="1"/>
</dbReference>
<dbReference type="GO" id="GO:0003723">
    <property type="term" value="F:RNA binding"/>
    <property type="evidence" value="ECO:0007669"/>
    <property type="project" value="UniProtKB-KW"/>
</dbReference>
<evidence type="ECO:0000256" key="10">
    <source>
        <dbReference type="ARBA" id="ARBA00025374"/>
    </source>
</evidence>
<evidence type="ECO:0000256" key="13">
    <source>
        <dbReference type="SAM" id="MobiDB-lite"/>
    </source>
</evidence>
<dbReference type="GO" id="GO:0005634">
    <property type="term" value="C:nucleus"/>
    <property type="evidence" value="ECO:0007669"/>
    <property type="project" value="UniProtKB-SubCell"/>
</dbReference>
<dbReference type="AlphaFoldDB" id="A0A5N3X5Z3"/>
<dbReference type="EMBL" id="VCEB01000017">
    <property type="protein sequence ID" value="KAB0368558.1"/>
    <property type="molecule type" value="Genomic_DNA"/>
</dbReference>
<dbReference type="InterPro" id="IPR016069">
    <property type="entry name" value="Translin_C"/>
</dbReference>
<evidence type="ECO:0000256" key="2">
    <source>
        <dbReference type="ARBA" id="ARBA00004496"/>
    </source>
</evidence>
<feature type="region of interest" description="Disordered" evidence="13">
    <location>
        <begin position="246"/>
        <end position="271"/>
    </location>
</feature>
<dbReference type="PANTHER" id="PTHR10741">
    <property type="entry name" value="TRANSLIN AND TRANSLIN ASSOCIATED PROTEIN X"/>
    <property type="match status" value="1"/>
</dbReference>
<feature type="region of interest" description="Disordered" evidence="13">
    <location>
        <begin position="18"/>
        <end position="42"/>
    </location>
</feature>
<evidence type="ECO:0000256" key="5">
    <source>
        <dbReference type="ARBA" id="ARBA00022196"/>
    </source>
</evidence>
<keyword evidence="7" id="KW-0694">RNA-binding</keyword>
<dbReference type="Gene3D" id="1.20.58.190">
    <property type="entry name" value="Translin, domain 1"/>
    <property type="match status" value="1"/>
</dbReference>
<dbReference type="InterPro" id="IPR002848">
    <property type="entry name" value="Translin_fam"/>
</dbReference>
<evidence type="ECO:0000256" key="12">
    <source>
        <dbReference type="ARBA" id="ARBA00030513"/>
    </source>
</evidence>
<accession>A0A5N3X5Z3</accession>
<dbReference type="Gene3D" id="1.20.58.200">
    <property type="entry name" value="Translin, domain 2"/>
    <property type="match status" value="1"/>
</dbReference>
<evidence type="ECO:0000256" key="6">
    <source>
        <dbReference type="ARBA" id="ARBA00022490"/>
    </source>
</evidence>
<comment type="subunit">
    <text evidence="4">Ring-shaped heterooctamer of six TSN and two TSNAX subunits, DNA/RNA binding occurs inside the ring.</text>
</comment>
<feature type="compositionally biased region" description="Pro residues" evidence="13">
    <location>
        <begin position="255"/>
        <end position="271"/>
    </location>
</feature>
<dbReference type="GO" id="GO:0043565">
    <property type="term" value="F:sequence-specific DNA binding"/>
    <property type="evidence" value="ECO:0007669"/>
    <property type="project" value="InterPro"/>
</dbReference>
<evidence type="ECO:0000256" key="1">
    <source>
        <dbReference type="ARBA" id="ARBA00004123"/>
    </source>
</evidence>
<dbReference type="Proteomes" id="UP000326062">
    <property type="component" value="Chromosome 19"/>
</dbReference>
<evidence type="ECO:0000256" key="4">
    <source>
        <dbReference type="ARBA" id="ARBA00011685"/>
    </source>
</evidence>
<evidence type="ECO:0000313" key="14">
    <source>
        <dbReference type="EMBL" id="KAB0368558.1"/>
    </source>
</evidence>
<dbReference type="GO" id="GO:0005737">
    <property type="term" value="C:cytoplasm"/>
    <property type="evidence" value="ECO:0007669"/>
    <property type="project" value="UniProtKB-SubCell"/>
</dbReference>
<comment type="subcellular location">
    <subcellularLocation>
        <location evidence="2">Cytoplasm</location>
    </subcellularLocation>
    <subcellularLocation>
        <location evidence="1">Nucleus</location>
    </subcellularLocation>
</comment>
<name>A0A5N3X5Z3_MUNRE</name>
<reference evidence="14 15" key="1">
    <citation type="submission" date="2019-06" db="EMBL/GenBank/DDBJ databases">
        <title>Discovery of a novel chromosome fission-fusion reversal in muntjac.</title>
        <authorList>
            <person name="Mudd A.B."/>
            <person name="Bredeson J.V."/>
            <person name="Baum R."/>
            <person name="Hockemeyer D."/>
            <person name="Rokhsar D.S."/>
        </authorList>
    </citation>
    <scope>NUCLEOTIDE SEQUENCE [LARGE SCALE GENOMIC DNA]</scope>
    <source>
        <strain evidence="14">UCam_UCB_Mr</strain>
        <tissue evidence="14">Fibroblast cell line</tissue>
    </source>
</reference>
<dbReference type="GO" id="GO:0016070">
    <property type="term" value="P:RNA metabolic process"/>
    <property type="evidence" value="ECO:0007669"/>
    <property type="project" value="InterPro"/>
</dbReference>
<dbReference type="Pfam" id="PF01997">
    <property type="entry name" value="Translin"/>
    <property type="match status" value="1"/>
</dbReference>
<dbReference type="InterPro" id="IPR036081">
    <property type="entry name" value="Translin_sf"/>
</dbReference>
<comment type="function">
    <text evidence="11">Exhibits both single-stranded and double-stranded endoribonuclease activity. May act as an activator of RNA-induced silencing complex (RISC) by facilitating endonucleolytic cleavage of the siRNA passenger strand.</text>
</comment>
<evidence type="ECO:0000256" key="7">
    <source>
        <dbReference type="ARBA" id="ARBA00022884"/>
    </source>
</evidence>
<dbReference type="SUPFAM" id="SSF74784">
    <property type="entry name" value="Translin"/>
    <property type="match status" value="1"/>
</dbReference>
<sequence>MGSGGGLGALRRPARAARAARAVSGAHSAGHARSPGGPSVSESVVGCRAFWLQDIREEIRKVVQSLEQTAREILTLLQGVHQGAGFQDIPKRPKRRLKAGEHFGTVKTHLMSLRRRQRHPLRALEVCAERLAFLAASVVYLESETIVTREAVTATLGVEPDQEKGSHLDVEESLSGVLILASELPRLSMDSGTAGDDSRPLHTSTFTERAGIRLLKCYDGLKHGVKEVEEVLCDLSLRGFNAEPAAARVKQGRPPAAPTPAGPARPSPAPP</sequence>
<keyword evidence="15" id="KW-1185">Reference proteome</keyword>
<comment type="similarity">
    <text evidence="3">Belongs to the translin family.</text>
</comment>
<evidence type="ECO:0000256" key="11">
    <source>
        <dbReference type="ARBA" id="ARBA00025410"/>
    </source>
</evidence>
<dbReference type="GO" id="GO:0003697">
    <property type="term" value="F:single-stranded DNA binding"/>
    <property type="evidence" value="ECO:0007669"/>
    <property type="project" value="InterPro"/>
</dbReference>
<proteinExistence type="inferred from homology"/>
<evidence type="ECO:0000256" key="8">
    <source>
        <dbReference type="ARBA" id="ARBA00023125"/>
    </source>
</evidence>